<dbReference type="InterPro" id="IPR036736">
    <property type="entry name" value="ACP-like_sf"/>
</dbReference>
<dbReference type="InterPro" id="IPR009081">
    <property type="entry name" value="PP-bd_ACP"/>
</dbReference>
<name>A0ABS2T2M4_9BACI</name>
<dbReference type="Gene3D" id="1.10.1200.10">
    <property type="entry name" value="ACP-like"/>
    <property type="match status" value="1"/>
</dbReference>
<feature type="domain" description="Carrier" evidence="1">
    <location>
        <begin position="4"/>
        <end position="82"/>
    </location>
</feature>
<dbReference type="SUPFAM" id="SSF47336">
    <property type="entry name" value="ACP-like"/>
    <property type="match status" value="1"/>
</dbReference>
<reference evidence="2" key="1">
    <citation type="submission" date="2021-01" db="EMBL/GenBank/DDBJ databases">
        <title>Genomic Encyclopedia of Type Strains, Phase IV (KMG-IV): sequencing the most valuable type-strain genomes for metagenomic binning, comparative biology and taxonomic classification.</title>
        <authorList>
            <person name="Goeker M."/>
        </authorList>
    </citation>
    <scope>NUCLEOTIDE SEQUENCE</scope>
    <source>
        <strain evidence="2">DSM 21943</strain>
    </source>
</reference>
<dbReference type="Pfam" id="PF00550">
    <property type="entry name" value="PP-binding"/>
    <property type="match status" value="1"/>
</dbReference>
<organism evidence="2 3">
    <name type="scientific">Shouchella xiaoxiensis</name>
    <dbReference type="NCBI Taxonomy" id="766895"/>
    <lineage>
        <taxon>Bacteria</taxon>
        <taxon>Bacillati</taxon>
        <taxon>Bacillota</taxon>
        <taxon>Bacilli</taxon>
        <taxon>Bacillales</taxon>
        <taxon>Bacillaceae</taxon>
        <taxon>Shouchella</taxon>
    </lineage>
</organism>
<sequence length="89" mass="10489">MTYEQAVETIHFIMKTELDLHTLDSFHEFARLNEDLAVDSVMILQILLELEMEYGIDIPDEKLERSIFHSVESLARFIEAQEELKPTYD</sequence>
<protein>
    <submittedName>
        <fullName evidence="2">Acyl carrier protein</fullName>
    </submittedName>
</protein>
<comment type="caution">
    <text evidence="2">The sequence shown here is derived from an EMBL/GenBank/DDBJ whole genome shotgun (WGS) entry which is preliminary data.</text>
</comment>
<evidence type="ECO:0000313" key="2">
    <source>
        <dbReference type="EMBL" id="MBM7840717.1"/>
    </source>
</evidence>
<keyword evidence="3" id="KW-1185">Reference proteome</keyword>
<dbReference type="EMBL" id="JAFBCV010000016">
    <property type="protein sequence ID" value="MBM7840717.1"/>
    <property type="molecule type" value="Genomic_DNA"/>
</dbReference>
<proteinExistence type="predicted"/>
<dbReference type="Proteomes" id="UP001179280">
    <property type="component" value="Unassembled WGS sequence"/>
</dbReference>
<gene>
    <name evidence="2" type="ORF">JOC54_004010</name>
</gene>
<evidence type="ECO:0000259" key="1">
    <source>
        <dbReference type="PROSITE" id="PS50075"/>
    </source>
</evidence>
<evidence type="ECO:0000313" key="3">
    <source>
        <dbReference type="Proteomes" id="UP001179280"/>
    </source>
</evidence>
<accession>A0ABS2T2M4</accession>
<dbReference type="PROSITE" id="PS50075">
    <property type="entry name" value="CARRIER"/>
    <property type="match status" value="1"/>
</dbReference>
<dbReference type="RefSeq" id="WP_054792970.1">
    <property type="nucleotide sequence ID" value="NZ_JAFBCV010000016.1"/>
</dbReference>